<accession>A0ABQ5QZ18</accession>
<evidence type="ECO:0000256" key="3">
    <source>
        <dbReference type="ARBA" id="ARBA00023125"/>
    </source>
</evidence>
<evidence type="ECO:0000313" key="6">
    <source>
        <dbReference type="Proteomes" id="UP001144280"/>
    </source>
</evidence>
<evidence type="ECO:0000256" key="2">
    <source>
        <dbReference type="ARBA" id="ARBA00022747"/>
    </source>
</evidence>
<name>A0ABQ5QZ18_9ACTN</name>
<dbReference type="Gene3D" id="3.90.220.20">
    <property type="entry name" value="DNA methylase specificity domains"/>
    <property type="match status" value="2"/>
</dbReference>
<evidence type="ECO:0000256" key="1">
    <source>
        <dbReference type="ARBA" id="ARBA00010923"/>
    </source>
</evidence>
<dbReference type="PANTHER" id="PTHR30408:SF12">
    <property type="entry name" value="TYPE I RESTRICTION ENZYME MJAVIII SPECIFICITY SUBUNIT"/>
    <property type="match status" value="1"/>
</dbReference>
<dbReference type="Proteomes" id="UP001144280">
    <property type="component" value="Unassembled WGS sequence"/>
</dbReference>
<evidence type="ECO:0000313" key="5">
    <source>
        <dbReference type="EMBL" id="GLH99798.1"/>
    </source>
</evidence>
<organism evidence="5 6">
    <name type="scientific">Phytohabitans aurantiacus</name>
    <dbReference type="NCBI Taxonomy" id="3016789"/>
    <lineage>
        <taxon>Bacteria</taxon>
        <taxon>Bacillati</taxon>
        <taxon>Actinomycetota</taxon>
        <taxon>Actinomycetes</taxon>
        <taxon>Micromonosporales</taxon>
        <taxon>Micromonosporaceae</taxon>
    </lineage>
</organism>
<dbReference type="Pfam" id="PF01420">
    <property type="entry name" value="Methylase_S"/>
    <property type="match status" value="2"/>
</dbReference>
<dbReference type="EMBL" id="BSDI01000028">
    <property type="protein sequence ID" value="GLH99798.1"/>
    <property type="molecule type" value="Genomic_DNA"/>
</dbReference>
<comment type="similarity">
    <text evidence="1">Belongs to the type-I restriction system S methylase family.</text>
</comment>
<dbReference type="InterPro" id="IPR052021">
    <property type="entry name" value="Type-I_RS_S_subunit"/>
</dbReference>
<proteinExistence type="inferred from homology"/>
<gene>
    <name evidence="5" type="ORF">Pa4123_50750</name>
</gene>
<keyword evidence="2" id="KW-0680">Restriction system</keyword>
<feature type="domain" description="Type I restriction modification DNA specificity" evidence="4">
    <location>
        <begin position="47"/>
        <end position="147"/>
    </location>
</feature>
<dbReference type="SUPFAM" id="SSF116734">
    <property type="entry name" value="DNA methylase specificity domain"/>
    <property type="match status" value="2"/>
</dbReference>
<dbReference type="InterPro" id="IPR044946">
    <property type="entry name" value="Restrct_endonuc_typeI_TRD_sf"/>
</dbReference>
<evidence type="ECO:0000259" key="4">
    <source>
        <dbReference type="Pfam" id="PF01420"/>
    </source>
</evidence>
<keyword evidence="3" id="KW-0238">DNA-binding</keyword>
<dbReference type="PANTHER" id="PTHR30408">
    <property type="entry name" value="TYPE-1 RESTRICTION ENZYME ECOKI SPECIFICITY PROTEIN"/>
    <property type="match status" value="1"/>
</dbReference>
<feature type="domain" description="Type I restriction modification DNA specificity" evidence="4">
    <location>
        <begin position="208"/>
        <end position="333"/>
    </location>
</feature>
<keyword evidence="6" id="KW-1185">Reference proteome</keyword>
<sequence>MRHVVRNIVEKSDGSPQPFVGLESIEGNAGRLSADELPIKSATDSLRHQKGDVLFSKLRPYLAKSLMADRPGTGTGELLVLRPTPQMEPRYLLYMTLSRPWLEWAEMTSYGSKMPRTSWDAIAECPLWLPSFQEQRRIAHFLDTETARIDRLRASMIDALSLLDERDRTTIDNVFRDGDHSRQIRRLVAKWIDYRGATPTKTEHGVPLITAGNIFNGRVDYGRSPEFISENDYDSWMRRGLPRSGDVLLTTEAPLGEVAILNDPAVALAQRIILIRPHQALDAHWIYWYFRSPLGKSELLRRATGSTALGIKADRLRSVPVPVFDDAEKQQRIKNLEIGIKSTLRLRSPIGRQLELLAERRQALITAAVTGQFDVTTGRGADLS</sequence>
<reference evidence="5" key="1">
    <citation type="submission" date="2022-12" db="EMBL/GenBank/DDBJ databases">
        <title>New Phytohabitans aurantiacus sp. RD004123 nov., an actinomycete isolated from soil.</title>
        <authorList>
            <person name="Triningsih D.W."/>
            <person name="Harunari E."/>
            <person name="Igarashi Y."/>
        </authorList>
    </citation>
    <scope>NUCLEOTIDE SEQUENCE</scope>
    <source>
        <strain evidence="5">RD004123</strain>
    </source>
</reference>
<protein>
    <recommendedName>
        <fullName evidence="4">Type I restriction modification DNA specificity domain-containing protein</fullName>
    </recommendedName>
</protein>
<dbReference type="InterPro" id="IPR000055">
    <property type="entry name" value="Restrct_endonuc_typeI_TRD"/>
</dbReference>
<comment type="caution">
    <text evidence="5">The sequence shown here is derived from an EMBL/GenBank/DDBJ whole genome shotgun (WGS) entry which is preliminary data.</text>
</comment>